<reference evidence="2 3" key="1">
    <citation type="submission" date="2017-08" db="EMBL/GenBank/DDBJ databases">
        <title>Fine stratification of microbial communities through a metagenomic profile of the photic zone.</title>
        <authorList>
            <person name="Haro-Moreno J.M."/>
            <person name="Lopez-Perez M."/>
            <person name="De La Torre J."/>
            <person name="Picazo A."/>
            <person name="Camacho A."/>
            <person name="Rodriguez-Valera F."/>
        </authorList>
    </citation>
    <scope>NUCLEOTIDE SEQUENCE [LARGE SCALE GENOMIC DNA]</scope>
    <source>
        <strain evidence="2">MED-G28</strain>
    </source>
</reference>
<dbReference type="SUPFAM" id="SSF54637">
    <property type="entry name" value="Thioesterase/thiol ester dehydrase-isomerase"/>
    <property type="match status" value="1"/>
</dbReference>
<protein>
    <submittedName>
        <fullName evidence="2">Thioesterase</fullName>
    </submittedName>
</protein>
<dbReference type="Gene3D" id="3.10.129.10">
    <property type="entry name" value="Hotdog Thioesterase"/>
    <property type="match status" value="1"/>
</dbReference>
<dbReference type="InterPro" id="IPR006683">
    <property type="entry name" value="Thioestr_dom"/>
</dbReference>
<dbReference type="CDD" id="cd03443">
    <property type="entry name" value="PaaI_thioesterase"/>
    <property type="match status" value="1"/>
</dbReference>
<accession>A0A2A5WCE6</accession>
<organism evidence="2 3">
    <name type="scientific">OM182 bacterium MED-G28</name>
    <dbReference type="NCBI Taxonomy" id="1986256"/>
    <lineage>
        <taxon>Bacteria</taxon>
        <taxon>Pseudomonadati</taxon>
        <taxon>Pseudomonadota</taxon>
        <taxon>Gammaproteobacteria</taxon>
        <taxon>OMG group</taxon>
        <taxon>OM182 clade</taxon>
    </lineage>
</organism>
<dbReference type="InterPro" id="IPR029069">
    <property type="entry name" value="HotDog_dom_sf"/>
</dbReference>
<dbReference type="AlphaFoldDB" id="A0A2A5WCE6"/>
<sequence length="151" mass="16193">MSPLLNKLRSDSAVAVVTKEDMEAFFATEFPQTSLEIVNFDKDGITIRQQTDDSNLRPGGTISGPTMMALADCAIYVAVLRRIGLVALAVTTNFNINFLKKPQAGKDLLAHCHLLKLGKSLAIGEVSIYSAGSEELVAHAVGTYSIPPNKS</sequence>
<dbReference type="Pfam" id="PF03061">
    <property type="entry name" value="4HBT"/>
    <property type="match status" value="1"/>
</dbReference>
<dbReference type="EMBL" id="NTJZ01000004">
    <property type="protein sequence ID" value="PDH34160.1"/>
    <property type="molecule type" value="Genomic_DNA"/>
</dbReference>
<gene>
    <name evidence="2" type="ORF">CNF02_05025</name>
</gene>
<evidence type="ECO:0000313" key="2">
    <source>
        <dbReference type="EMBL" id="PDH34160.1"/>
    </source>
</evidence>
<comment type="caution">
    <text evidence="2">The sequence shown here is derived from an EMBL/GenBank/DDBJ whole genome shotgun (WGS) entry which is preliminary data.</text>
</comment>
<dbReference type="GO" id="GO:0016790">
    <property type="term" value="F:thiolester hydrolase activity"/>
    <property type="evidence" value="ECO:0007669"/>
    <property type="project" value="UniProtKB-ARBA"/>
</dbReference>
<evidence type="ECO:0000259" key="1">
    <source>
        <dbReference type="Pfam" id="PF03061"/>
    </source>
</evidence>
<feature type="domain" description="Thioesterase" evidence="1">
    <location>
        <begin position="59"/>
        <end position="135"/>
    </location>
</feature>
<dbReference type="Proteomes" id="UP000219329">
    <property type="component" value="Unassembled WGS sequence"/>
</dbReference>
<proteinExistence type="predicted"/>
<name>A0A2A5WCE6_9GAMM</name>
<evidence type="ECO:0000313" key="3">
    <source>
        <dbReference type="Proteomes" id="UP000219329"/>
    </source>
</evidence>